<reference evidence="2" key="1">
    <citation type="submission" date="2019-02" db="EMBL/GenBank/DDBJ databases">
        <authorList>
            <person name="Pothier F.J."/>
        </authorList>
    </citation>
    <scope>NUCLEOTIDE SEQUENCE</scope>
    <source>
        <strain evidence="2">CI-1B</strain>
    </source>
</reference>
<evidence type="ECO:0000256" key="1">
    <source>
        <dbReference type="SAM" id="Phobius"/>
    </source>
</evidence>
<keyword evidence="3" id="KW-1185">Reference proteome</keyword>
<feature type="transmembrane region" description="Helical" evidence="1">
    <location>
        <begin position="27"/>
        <end position="48"/>
    </location>
</feature>
<feature type="transmembrane region" description="Helical" evidence="1">
    <location>
        <begin position="80"/>
        <end position="99"/>
    </location>
</feature>
<dbReference type="EMBL" id="CAADFC020000009">
    <property type="protein sequence ID" value="VIO69529.1"/>
    <property type="molecule type" value="Genomic_DNA"/>
</dbReference>
<proteinExistence type="predicted"/>
<accession>A0A508T3K9</accession>
<protein>
    <submittedName>
        <fullName evidence="2">Uncharacterized protein</fullName>
    </submittedName>
</protein>
<keyword evidence="1" id="KW-0472">Membrane</keyword>
<evidence type="ECO:0000313" key="3">
    <source>
        <dbReference type="Proteomes" id="UP000328092"/>
    </source>
</evidence>
<name>A0A508T3K9_9BRAD</name>
<gene>
    <name evidence="2" type="ORF">CI1B_27350</name>
</gene>
<evidence type="ECO:0000313" key="2">
    <source>
        <dbReference type="EMBL" id="VIO69529.1"/>
    </source>
</evidence>
<organism evidence="2 3">
    <name type="scientific">Bradyrhizobium ivorense</name>
    <dbReference type="NCBI Taxonomy" id="2511166"/>
    <lineage>
        <taxon>Bacteria</taxon>
        <taxon>Pseudomonadati</taxon>
        <taxon>Pseudomonadota</taxon>
        <taxon>Alphaproteobacteria</taxon>
        <taxon>Hyphomicrobiales</taxon>
        <taxon>Nitrobacteraceae</taxon>
        <taxon>Bradyrhizobium</taxon>
    </lineage>
</organism>
<keyword evidence="1" id="KW-0812">Transmembrane</keyword>
<dbReference type="Proteomes" id="UP000328092">
    <property type="component" value="Unassembled WGS sequence"/>
</dbReference>
<sequence length="101" mass="10718">MASCYLCGTGLAKGQGARRNVRTGTSVAGLFSIPPSAFLVALAALVGVKVPSIRSYFGLRTLCPSCTQRLDAQRSLRRKIVLLIVGSIFFITIAAMLSGQR</sequence>
<dbReference type="AlphaFoldDB" id="A0A508T3K9"/>
<keyword evidence="1" id="KW-1133">Transmembrane helix</keyword>
<comment type="caution">
    <text evidence="2">The sequence shown here is derived from an EMBL/GenBank/DDBJ whole genome shotgun (WGS) entry which is preliminary data.</text>
</comment>